<dbReference type="Proteomes" id="UP000697107">
    <property type="component" value="Unassembled WGS sequence"/>
</dbReference>
<evidence type="ECO:0000256" key="6">
    <source>
        <dbReference type="SAM" id="MobiDB-lite"/>
    </source>
</evidence>
<dbReference type="VEuPathDB" id="FungiDB:PC110_g3536"/>
<evidence type="ECO:0000256" key="1">
    <source>
        <dbReference type="ARBA" id="ARBA00022527"/>
    </source>
</evidence>
<sequence>MAAVLSPASLTVHTTSDSHANSSTKKRPLSPPRPLDEVPDVSAEDLTTPRPVAAVSSSVSPKNDRLTAAQAMEHPFFTLSLNWDELIQRQVTPPIVPVCHGCDCTDNFDDDFTKAPVVSLKLQSGDLVKRVRRDDCSCPVPRADEFQDF</sequence>
<keyword evidence="2" id="KW-0808">Transferase</keyword>
<dbReference type="GO" id="GO:0005524">
    <property type="term" value="F:ATP binding"/>
    <property type="evidence" value="ECO:0007669"/>
    <property type="project" value="UniProtKB-KW"/>
</dbReference>
<evidence type="ECO:0000313" key="8">
    <source>
        <dbReference type="EMBL" id="KAG2975586.1"/>
    </source>
</evidence>
<reference evidence="8" key="1">
    <citation type="submission" date="2018-10" db="EMBL/GenBank/DDBJ databases">
        <title>Effector identification in a new, highly contiguous assembly of the strawberry crown rot pathogen Phytophthora cactorum.</title>
        <authorList>
            <person name="Armitage A.D."/>
            <person name="Nellist C.F."/>
            <person name="Bates H."/>
            <person name="Vickerstaff R.J."/>
            <person name="Harrison R.J."/>
        </authorList>
    </citation>
    <scope>NUCLEOTIDE SEQUENCE</scope>
    <source>
        <strain evidence="8">P415</strain>
    </source>
</reference>
<evidence type="ECO:0000259" key="7">
    <source>
        <dbReference type="PROSITE" id="PS51285"/>
    </source>
</evidence>
<evidence type="ECO:0000256" key="4">
    <source>
        <dbReference type="ARBA" id="ARBA00022777"/>
    </source>
</evidence>
<evidence type="ECO:0000256" key="3">
    <source>
        <dbReference type="ARBA" id="ARBA00022741"/>
    </source>
</evidence>
<evidence type="ECO:0000313" key="9">
    <source>
        <dbReference type="Proteomes" id="UP000697107"/>
    </source>
</evidence>
<organism evidence="8 9">
    <name type="scientific">Phytophthora cactorum</name>
    <dbReference type="NCBI Taxonomy" id="29920"/>
    <lineage>
        <taxon>Eukaryota</taxon>
        <taxon>Sar</taxon>
        <taxon>Stramenopiles</taxon>
        <taxon>Oomycota</taxon>
        <taxon>Peronosporomycetes</taxon>
        <taxon>Peronosporales</taxon>
        <taxon>Peronosporaceae</taxon>
        <taxon>Phytophthora</taxon>
    </lineage>
</organism>
<dbReference type="Gene3D" id="1.10.510.10">
    <property type="entry name" value="Transferase(Phosphotransferase) domain 1"/>
    <property type="match status" value="1"/>
</dbReference>
<dbReference type="AlphaFoldDB" id="A0A8T1FHL5"/>
<comment type="caution">
    <text evidence="8">The sequence shown here is derived from an EMBL/GenBank/DDBJ whole genome shotgun (WGS) entry which is preliminary data.</text>
</comment>
<feature type="domain" description="AGC-kinase C-terminal" evidence="7">
    <location>
        <begin position="79"/>
        <end position="149"/>
    </location>
</feature>
<keyword evidence="5" id="KW-0067">ATP-binding</keyword>
<dbReference type="Gene3D" id="3.30.200.20">
    <property type="entry name" value="Phosphorylase Kinase, domain 1"/>
    <property type="match status" value="1"/>
</dbReference>
<evidence type="ECO:0000256" key="5">
    <source>
        <dbReference type="ARBA" id="ARBA00022840"/>
    </source>
</evidence>
<evidence type="ECO:0000256" key="2">
    <source>
        <dbReference type="ARBA" id="ARBA00022679"/>
    </source>
</evidence>
<keyword evidence="1" id="KW-0723">Serine/threonine-protein kinase</keyword>
<keyword evidence="4" id="KW-0418">Kinase</keyword>
<proteinExistence type="predicted"/>
<dbReference type="SMART" id="SM00133">
    <property type="entry name" value="S_TK_X"/>
    <property type="match status" value="1"/>
</dbReference>
<accession>A0A8T1FHL5</accession>
<dbReference type="InterPro" id="IPR000961">
    <property type="entry name" value="AGC-kinase_C"/>
</dbReference>
<gene>
    <name evidence="8" type="ORF">PC118_g13838</name>
</gene>
<name>A0A8T1FHL5_9STRA</name>
<protein>
    <recommendedName>
        <fullName evidence="7">AGC-kinase C-terminal domain-containing protein</fullName>
    </recommendedName>
</protein>
<dbReference type="PROSITE" id="PS51285">
    <property type="entry name" value="AGC_KINASE_CTER"/>
    <property type="match status" value="1"/>
</dbReference>
<keyword evidence="3" id="KW-0547">Nucleotide-binding</keyword>
<feature type="compositionally biased region" description="Polar residues" evidence="6">
    <location>
        <begin position="8"/>
        <end position="23"/>
    </location>
</feature>
<dbReference type="GO" id="GO:0004674">
    <property type="term" value="F:protein serine/threonine kinase activity"/>
    <property type="evidence" value="ECO:0007669"/>
    <property type="project" value="UniProtKB-KW"/>
</dbReference>
<dbReference type="EMBL" id="RCML01000488">
    <property type="protein sequence ID" value="KAG2975586.1"/>
    <property type="molecule type" value="Genomic_DNA"/>
</dbReference>
<feature type="region of interest" description="Disordered" evidence="6">
    <location>
        <begin position="1"/>
        <end position="62"/>
    </location>
</feature>